<evidence type="ECO:0000313" key="5">
    <source>
        <dbReference type="Proteomes" id="UP001609176"/>
    </source>
</evidence>
<reference evidence="5 6" key="1">
    <citation type="submission" date="2024-10" db="EMBL/GenBank/DDBJ databases">
        <authorList>
            <person name="Riesco R."/>
        </authorList>
    </citation>
    <scope>NUCLEOTIDE SEQUENCE [LARGE SCALE GENOMIC DNA]</scope>
    <source>
        <strain evidence="4 5">NCIMB 15448</strain>
        <strain evidence="3 6">NCIMB 15450</strain>
    </source>
</reference>
<protein>
    <submittedName>
        <fullName evidence="3">Uncharacterized protein</fullName>
    </submittedName>
</protein>
<dbReference type="EMBL" id="JBIMSN010000094">
    <property type="protein sequence ID" value="MFH5230895.1"/>
    <property type="molecule type" value="Genomic_DNA"/>
</dbReference>
<dbReference type="Pfam" id="PF20013">
    <property type="entry name" value="GAP1-N2"/>
    <property type="match status" value="1"/>
</dbReference>
<feature type="domain" description="GTPase-associated protein 1 middle" evidence="2">
    <location>
        <begin position="160"/>
        <end position="252"/>
    </location>
</feature>
<evidence type="ECO:0000259" key="2">
    <source>
        <dbReference type="Pfam" id="PF20014"/>
    </source>
</evidence>
<dbReference type="InterPro" id="IPR045401">
    <property type="entry name" value="GAP1-M"/>
</dbReference>
<dbReference type="Proteomes" id="UP001609219">
    <property type="component" value="Unassembled WGS sequence"/>
</dbReference>
<dbReference type="EMBL" id="JBIMSP010000013">
    <property type="protein sequence ID" value="MFH5242378.1"/>
    <property type="molecule type" value="Genomic_DNA"/>
</dbReference>
<accession>A0ABW7KC50</accession>
<dbReference type="InterPro" id="IPR045402">
    <property type="entry name" value="GAP1-N2"/>
</dbReference>
<feature type="domain" description="GTPase-associated protein 1 N-terminal" evidence="1">
    <location>
        <begin position="1"/>
        <end position="134"/>
    </location>
</feature>
<organism evidence="3 6">
    <name type="scientific">Antrihabitans spumae</name>
    <dbReference type="NCBI Taxonomy" id="3373370"/>
    <lineage>
        <taxon>Bacteria</taxon>
        <taxon>Bacillati</taxon>
        <taxon>Actinomycetota</taxon>
        <taxon>Actinomycetes</taxon>
        <taxon>Mycobacteriales</taxon>
        <taxon>Nocardiaceae</taxon>
        <taxon>Antrihabitans</taxon>
    </lineage>
</organism>
<evidence type="ECO:0000259" key="1">
    <source>
        <dbReference type="Pfam" id="PF20013"/>
    </source>
</evidence>
<sequence length="802" mass="86372">MFDVTIYTDVRPDEALDGVGGFNFAAASDGVTAADRSFVAERMLHVVSSGWHVDHEELAHPSSCIYRTSAGKYFLSRGKSTGKTITRPRPGNQLTETILTSERNDFLPYRPAQLFAANRWSVDKVSTKVLDSWPTPLEIDPAYEPDALKKQLIENSLLGPDFLPTFLTMIEQATSSPAKKLIIVHTSLETVMQYIALGSLFIDANRALDLSFHAFSNQPLSTVADIVGASPDFGATPSVHSGGAAFNVVDLISGEATPVEVTQSAAQQAKWFLEGDPVDALAAIDVARRWESVLGADVATQAAGIVSFGGAIGSSGAQDRSAALRAVAGLSSSEMSDDLAMYADELLGMIVSGPPADEADVRLTANAIVHAHRADLDDVATGILLPTLEALAASPGLVPAWATAVDAWPAGWPPVQWDSDESRVHGQATQVAVARQARAEDLPAVLIAAHKFNLLAGADITPCLDTLADYWCRHPELAQRRSELPYQSELGARITSRLVSALGREEDWAIGALTAGAWDSLGASSPSQLGGWISAVSVGRIPLNRRAGEIAAKGARLPIESWRLALDGADIPADVEVVAEWVAAHPRVPADLSAWIVKGLNKSRERVADGLSGGWLINRMLADRALPDDRGLQTIFDDTVAIRQIYRHAHESTARERNPAMHDIADRVGPYVAFLIPEVGNLMVRARDQRAVVRLERAVGEWAETCIDYALDGIATEEGDAKAVTWALSLYESGTDRQHAAGRDYLVALGDSRDGRHRLEAVRRVLNPSWLPVLDALLDDAKKGRLGRNLVRGGKRLFSKER</sequence>
<evidence type="ECO:0000313" key="4">
    <source>
        <dbReference type="EMBL" id="MFH5242378.1"/>
    </source>
</evidence>
<evidence type="ECO:0000313" key="3">
    <source>
        <dbReference type="EMBL" id="MFH5230895.1"/>
    </source>
</evidence>
<dbReference type="Proteomes" id="UP001609176">
    <property type="component" value="Unassembled WGS sequence"/>
</dbReference>
<proteinExistence type="predicted"/>
<gene>
    <name evidence="4" type="ORF">ACHIPV_10855</name>
    <name evidence="3" type="ORF">ACHIRB_20340</name>
</gene>
<name>A0ABW7KC50_9NOCA</name>
<dbReference type="RefSeq" id="WP_395124362.1">
    <property type="nucleotide sequence ID" value="NZ_JBIMSN010000094.1"/>
</dbReference>
<keyword evidence="6" id="KW-1185">Reference proteome</keyword>
<dbReference type="Pfam" id="PF20014">
    <property type="entry name" value="GAP1-M"/>
    <property type="match status" value="1"/>
</dbReference>
<comment type="caution">
    <text evidence="3">The sequence shown here is derived from an EMBL/GenBank/DDBJ whole genome shotgun (WGS) entry which is preliminary data.</text>
</comment>
<evidence type="ECO:0000313" key="6">
    <source>
        <dbReference type="Proteomes" id="UP001609219"/>
    </source>
</evidence>